<protein>
    <submittedName>
        <fullName evidence="1">Uncharacterized protein</fullName>
    </submittedName>
</protein>
<gene>
    <name evidence="1" type="ORF">PV383_08730</name>
</gene>
<accession>A0ABU4MJF8</accession>
<sequence length="74" mass="8213">MNDGQLQLFVCPFGGCDEDGYCPCVEEDVEAYDDQDDEDLCTDRHGRPHRVETVPISIDDYQPHPAAEPTGATL</sequence>
<name>A0ABU4MJF8_9ACTN</name>
<evidence type="ECO:0000313" key="1">
    <source>
        <dbReference type="EMBL" id="MDX3037252.1"/>
    </source>
</evidence>
<dbReference type="RefSeq" id="WP_193383373.1">
    <property type="nucleotide sequence ID" value="NZ_JABXWI010000001.1"/>
</dbReference>
<keyword evidence="2" id="KW-1185">Reference proteome</keyword>
<dbReference type="Proteomes" id="UP001282474">
    <property type="component" value="Unassembled WGS sequence"/>
</dbReference>
<comment type="caution">
    <text evidence="1">The sequence shown here is derived from an EMBL/GenBank/DDBJ whole genome shotgun (WGS) entry which is preliminary data.</text>
</comment>
<dbReference type="EMBL" id="JARAWJ010000005">
    <property type="protein sequence ID" value="MDX3037252.1"/>
    <property type="molecule type" value="Genomic_DNA"/>
</dbReference>
<evidence type="ECO:0000313" key="2">
    <source>
        <dbReference type="Proteomes" id="UP001282474"/>
    </source>
</evidence>
<proteinExistence type="predicted"/>
<organism evidence="1 2">
    <name type="scientific">Streptomyces caniscabiei</name>
    <dbReference type="NCBI Taxonomy" id="2746961"/>
    <lineage>
        <taxon>Bacteria</taxon>
        <taxon>Bacillati</taxon>
        <taxon>Actinomycetota</taxon>
        <taxon>Actinomycetes</taxon>
        <taxon>Kitasatosporales</taxon>
        <taxon>Streptomycetaceae</taxon>
        <taxon>Streptomyces</taxon>
    </lineage>
</organism>
<reference evidence="1 2" key="1">
    <citation type="journal article" date="2023" name="Microb. Genom.">
        <title>Mesoterricola silvestris gen. nov., sp. nov., Mesoterricola sediminis sp. nov., Geothrix oryzae sp. nov., Geothrix edaphica sp. nov., Geothrix rubra sp. nov., and Geothrix limicola sp. nov., six novel members of Acidobacteriota isolated from soils.</title>
        <authorList>
            <person name="Weisberg A.J."/>
            <person name="Pearce E."/>
            <person name="Kramer C.G."/>
            <person name="Chang J.H."/>
            <person name="Clarke C.R."/>
        </authorList>
    </citation>
    <scope>NUCLEOTIDE SEQUENCE [LARGE SCALE GENOMIC DNA]</scope>
    <source>
        <strain evidence="1 2">NE20-4-1</strain>
    </source>
</reference>